<organism evidence="4 5">
    <name type="scientific">[Candida] arabinofermentans NRRL YB-2248</name>
    <dbReference type="NCBI Taxonomy" id="983967"/>
    <lineage>
        <taxon>Eukaryota</taxon>
        <taxon>Fungi</taxon>
        <taxon>Dikarya</taxon>
        <taxon>Ascomycota</taxon>
        <taxon>Saccharomycotina</taxon>
        <taxon>Pichiomycetes</taxon>
        <taxon>Pichiales</taxon>
        <taxon>Pichiaceae</taxon>
        <taxon>Ogataea</taxon>
        <taxon>Ogataea/Candida clade</taxon>
    </lineage>
</organism>
<feature type="region of interest" description="Disordered" evidence="2">
    <location>
        <begin position="245"/>
        <end position="264"/>
    </location>
</feature>
<accession>A0A1E4SXZ6</accession>
<protein>
    <submittedName>
        <fullName evidence="4">Uncharacterized protein</fullName>
    </submittedName>
</protein>
<dbReference type="AlphaFoldDB" id="A0A1E4SXZ6"/>
<keyword evidence="3" id="KW-0812">Transmembrane</keyword>
<evidence type="ECO:0000313" key="4">
    <source>
        <dbReference type="EMBL" id="ODV84363.1"/>
    </source>
</evidence>
<name>A0A1E4SXZ6_9ASCO</name>
<reference evidence="5" key="1">
    <citation type="submission" date="2016-04" db="EMBL/GenBank/DDBJ databases">
        <title>Comparative genomics of biotechnologically important yeasts.</title>
        <authorList>
            <consortium name="DOE Joint Genome Institute"/>
            <person name="Riley R."/>
            <person name="Haridas S."/>
            <person name="Wolfe K.H."/>
            <person name="Lopes M.R."/>
            <person name="Hittinger C.T."/>
            <person name="Goker M."/>
            <person name="Salamov A."/>
            <person name="Wisecaver J."/>
            <person name="Long T.M."/>
            <person name="Aerts A.L."/>
            <person name="Barry K."/>
            <person name="Choi C."/>
            <person name="Clum A."/>
            <person name="Coughlan A.Y."/>
            <person name="Deshpande S."/>
            <person name="Douglass A.P."/>
            <person name="Hanson S.J."/>
            <person name="Klenk H.-P."/>
            <person name="Labutti K."/>
            <person name="Lapidus A."/>
            <person name="Lindquist E."/>
            <person name="Lipzen A."/>
            <person name="Meier-Kolthoff J.P."/>
            <person name="Ohm R.A."/>
            <person name="Otillar R.P."/>
            <person name="Pangilinan J."/>
            <person name="Peng Y."/>
            <person name="Rokas A."/>
            <person name="Rosa C.A."/>
            <person name="Scheuner C."/>
            <person name="Sibirny A.A."/>
            <person name="Slot J.C."/>
            <person name="Stielow J.B."/>
            <person name="Sun H."/>
            <person name="Kurtzman C.P."/>
            <person name="Blackwell M."/>
            <person name="Grigoriev I.V."/>
            <person name="Jeffries T.W."/>
        </authorList>
    </citation>
    <scope>NUCLEOTIDE SEQUENCE [LARGE SCALE GENOMIC DNA]</scope>
    <source>
        <strain evidence="5">NRRL YB-2248</strain>
    </source>
</reference>
<gene>
    <name evidence="4" type="ORF">CANARDRAFT_29234</name>
</gene>
<evidence type="ECO:0000256" key="2">
    <source>
        <dbReference type="SAM" id="MobiDB-lite"/>
    </source>
</evidence>
<proteinExistence type="predicted"/>
<keyword evidence="3" id="KW-1133">Transmembrane helix</keyword>
<sequence>MSYHDPSQIGESNFELYQLQDPILNGYGEPHQDPESQDSEFLFYYTLSNLTTQIQTTLTSQVAELVKQTSYADTSQFESLNGTIEKLIVLTESIKTGIDSSVTFLLTVDDIKGDGYRVDELIAESLVKLNSCVSGILEYKARLANLSSTSSDNTVKHSIEKEYSQLDAVISTLNKKIDSLQLQKKKLNATSSMGNTQESIYLGSSKQSFRSSFDGGRSLNSRGFLDLEQQNSRISGLSGFSSIKTGPHSVGMSSRVSDRRSSLPGTLRGMSVRTWKPWYKKKWVFGCIIIGFIAIIVVTVVMVLHFTKKKNS</sequence>
<keyword evidence="3" id="KW-0472">Membrane</keyword>
<keyword evidence="1" id="KW-0175">Coiled coil</keyword>
<dbReference type="Proteomes" id="UP000094801">
    <property type="component" value="Unassembled WGS sequence"/>
</dbReference>
<feature type="transmembrane region" description="Helical" evidence="3">
    <location>
        <begin position="283"/>
        <end position="306"/>
    </location>
</feature>
<dbReference type="EMBL" id="KV453857">
    <property type="protein sequence ID" value="ODV84363.1"/>
    <property type="molecule type" value="Genomic_DNA"/>
</dbReference>
<evidence type="ECO:0000256" key="3">
    <source>
        <dbReference type="SAM" id="Phobius"/>
    </source>
</evidence>
<evidence type="ECO:0000256" key="1">
    <source>
        <dbReference type="SAM" id="Coils"/>
    </source>
</evidence>
<feature type="coiled-coil region" evidence="1">
    <location>
        <begin position="163"/>
        <end position="190"/>
    </location>
</feature>
<evidence type="ECO:0000313" key="5">
    <source>
        <dbReference type="Proteomes" id="UP000094801"/>
    </source>
</evidence>
<keyword evidence="5" id="KW-1185">Reference proteome</keyword>